<name>A0A2G9U9P9_TELCI</name>
<dbReference type="EMBL" id="KZ347919">
    <property type="protein sequence ID" value="PIO66948.1"/>
    <property type="molecule type" value="Genomic_DNA"/>
</dbReference>
<gene>
    <name evidence="1" type="ORF">TELCIR_11324</name>
</gene>
<evidence type="ECO:0000313" key="1">
    <source>
        <dbReference type="EMBL" id="PIO66948.1"/>
    </source>
</evidence>
<organism evidence="1 2">
    <name type="scientific">Teladorsagia circumcincta</name>
    <name type="common">Brown stomach worm</name>
    <name type="synonym">Ostertagia circumcincta</name>
    <dbReference type="NCBI Taxonomy" id="45464"/>
    <lineage>
        <taxon>Eukaryota</taxon>
        <taxon>Metazoa</taxon>
        <taxon>Ecdysozoa</taxon>
        <taxon>Nematoda</taxon>
        <taxon>Chromadorea</taxon>
        <taxon>Rhabditida</taxon>
        <taxon>Rhabditina</taxon>
        <taxon>Rhabditomorpha</taxon>
        <taxon>Strongyloidea</taxon>
        <taxon>Trichostrongylidae</taxon>
        <taxon>Teladorsagia</taxon>
    </lineage>
</organism>
<dbReference type="Proteomes" id="UP000230423">
    <property type="component" value="Unassembled WGS sequence"/>
</dbReference>
<protein>
    <submittedName>
        <fullName evidence="1">Uncharacterized protein</fullName>
    </submittedName>
</protein>
<reference evidence="1 2" key="1">
    <citation type="submission" date="2015-09" db="EMBL/GenBank/DDBJ databases">
        <title>Draft genome of the parasitic nematode Teladorsagia circumcincta isolate WARC Sus (inbred).</title>
        <authorList>
            <person name="Mitreva M."/>
        </authorList>
    </citation>
    <scope>NUCLEOTIDE SEQUENCE [LARGE SCALE GENOMIC DNA]</scope>
    <source>
        <strain evidence="1 2">S</strain>
    </source>
</reference>
<sequence length="100" mass="11478">MDFIKDDHLKWNSKMADDAQQMVNTGIKQPYHHGVFSTREFRGTQPTVEEKIRQTLKQNYQQVTGHLSTTIDFGCGCVRSPSTNYDFMKILCVDLTHPNG</sequence>
<keyword evidence="2" id="KW-1185">Reference proteome</keyword>
<dbReference type="AlphaFoldDB" id="A0A2G9U9P9"/>
<proteinExistence type="predicted"/>
<accession>A0A2G9U9P9</accession>
<evidence type="ECO:0000313" key="2">
    <source>
        <dbReference type="Proteomes" id="UP000230423"/>
    </source>
</evidence>